<dbReference type="EMBL" id="JAOCQF010000001">
    <property type="protein sequence ID" value="MCT8329845.1"/>
    <property type="molecule type" value="Genomic_DNA"/>
</dbReference>
<name>A0ABT2NLP7_9RHOB</name>
<keyword evidence="2" id="KW-1185">Reference proteome</keyword>
<evidence type="ECO:0000313" key="1">
    <source>
        <dbReference type="EMBL" id="MCT8329845.1"/>
    </source>
</evidence>
<reference evidence="2" key="1">
    <citation type="submission" date="2023-07" db="EMBL/GenBank/DDBJ databases">
        <title>Defluviimonas sediminis sp. nov., isolated from mangrove sediment.</title>
        <authorList>
            <person name="Liu L."/>
            <person name="Li J."/>
            <person name="Huang Y."/>
            <person name="Pan J."/>
            <person name="Li M."/>
        </authorList>
    </citation>
    <scope>NUCLEOTIDE SEQUENCE [LARGE SCALE GENOMIC DNA]</scope>
    <source>
        <strain evidence="2">FT324</strain>
    </source>
</reference>
<comment type="caution">
    <text evidence="1">The sequence shown here is derived from an EMBL/GenBank/DDBJ whole genome shotgun (WGS) entry which is preliminary data.</text>
</comment>
<sequence>MTETTTATPIAARRCSLSRLRLHLPRVRIASVFEPLFLFLGDAYSMVYAAPFHCHQPKKTSVPDEDLNGRDPSW</sequence>
<gene>
    <name evidence="1" type="ORF">N5I32_10000</name>
</gene>
<dbReference type="RefSeq" id="WP_261495380.1">
    <property type="nucleotide sequence ID" value="NZ_JAOCQF010000001.1"/>
</dbReference>
<accession>A0ABT2NLP7</accession>
<dbReference type="Proteomes" id="UP001205601">
    <property type="component" value="Unassembled WGS sequence"/>
</dbReference>
<proteinExistence type="predicted"/>
<evidence type="ECO:0000313" key="2">
    <source>
        <dbReference type="Proteomes" id="UP001205601"/>
    </source>
</evidence>
<organism evidence="1 2">
    <name type="scientific">Albidovulum sediminis</name>
    <dbReference type="NCBI Taxonomy" id="3066345"/>
    <lineage>
        <taxon>Bacteria</taxon>
        <taxon>Pseudomonadati</taxon>
        <taxon>Pseudomonadota</taxon>
        <taxon>Alphaproteobacteria</taxon>
        <taxon>Rhodobacterales</taxon>
        <taxon>Paracoccaceae</taxon>
        <taxon>Albidovulum</taxon>
    </lineage>
</organism>
<protein>
    <submittedName>
        <fullName evidence="1">Uncharacterized protein</fullName>
    </submittedName>
</protein>